<feature type="active site" evidence="4">
    <location>
        <position position="14"/>
    </location>
</feature>
<dbReference type="Gene3D" id="3.40.50.2300">
    <property type="match status" value="1"/>
</dbReference>
<name>A0A8J8MAU7_9FIRM</name>
<dbReference type="GO" id="GO:0004725">
    <property type="term" value="F:protein tyrosine phosphatase activity"/>
    <property type="evidence" value="ECO:0007669"/>
    <property type="project" value="InterPro"/>
</dbReference>
<feature type="domain" description="Phosphotyrosine protein phosphatase I" evidence="5">
    <location>
        <begin position="2"/>
        <end position="145"/>
    </location>
</feature>
<gene>
    <name evidence="6" type="ORF">HYG85_11565</name>
</gene>
<protein>
    <submittedName>
        <fullName evidence="6">Low molecular weight protein arginine phosphatase</fullName>
    </submittedName>
</protein>
<evidence type="ECO:0000256" key="3">
    <source>
        <dbReference type="ARBA" id="ARBA00022912"/>
    </source>
</evidence>
<reference evidence="6 7" key="1">
    <citation type="submission" date="2020-07" db="EMBL/GenBank/DDBJ databases">
        <title>Vallitalea guaymasensis genome.</title>
        <authorList>
            <person name="Postec A."/>
        </authorList>
    </citation>
    <scope>NUCLEOTIDE SEQUENCE [LARGE SCALE GENOMIC DNA]</scope>
    <source>
        <strain evidence="6 7">Ra1766G1</strain>
    </source>
</reference>
<dbReference type="InterPro" id="IPR050438">
    <property type="entry name" value="LMW_PTPase"/>
</dbReference>
<evidence type="ECO:0000256" key="1">
    <source>
        <dbReference type="ARBA" id="ARBA00011063"/>
    </source>
</evidence>
<dbReference type="InterPro" id="IPR036196">
    <property type="entry name" value="Ptyr_pPase_sf"/>
</dbReference>
<accession>A0A8J8MAU7</accession>
<dbReference type="KEGG" id="vgu:HYG85_11565"/>
<dbReference type="SUPFAM" id="SSF52788">
    <property type="entry name" value="Phosphotyrosine protein phosphatases I"/>
    <property type="match status" value="1"/>
</dbReference>
<dbReference type="RefSeq" id="WP_212693562.1">
    <property type="nucleotide sequence ID" value="NZ_CP058561.1"/>
</dbReference>
<dbReference type="AlphaFoldDB" id="A0A8J8MAU7"/>
<dbReference type="CDD" id="cd16344">
    <property type="entry name" value="LMWPAP"/>
    <property type="match status" value="1"/>
</dbReference>
<dbReference type="InterPro" id="IPR023485">
    <property type="entry name" value="Ptyr_pPase"/>
</dbReference>
<evidence type="ECO:0000256" key="4">
    <source>
        <dbReference type="PIRSR" id="PIRSR617867-1"/>
    </source>
</evidence>
<dbReference type="PANTHER" id="PTHR11717:SF31">
    <property type="entry name" value="LOW MOLECULAR WEIGHT PROTEIN-TYROSINE-PHOSPHATASE ETP-RELATED"/>
    <property type="match status" value="1"/>
</dbReference>
<comment type="similarity">
    <text evidence="1">Belongs to the low molecular weight phosphotyrosine protein phosphatase family.</text>
</comment>
<keyword evidence="7" id="KW-1185">Reference proteome</keyword>
<sequence>MKRIIFVCTGNTCRSPMAEALAYKSFDDNDIDIKVSSRGILVTFPSPASEYTVEAVKEHYPDVIGHVATAFCEEEVDTETLVLTMTGRHKEYLHMTYPNIKENVLTLKEYVDELGDITDPFGSGKDVYVKCAEDIKVLIDKLVDKIKNTEEIL</sequence>
<dbReference type="Proteomes" id="UP000677305">
    <property type="component" value="Chromosome"/>
</dbReference>
<keyword evidence="2" id="KW-0378">Hydrolase</keyword>
<organism evidence="6 7">
    <name type="scientific">Vallitalea guaymasensis</name>
    <dbReference type="NCBI Taxonomy" id="1185412"/>
    <lineage>
        <taxon>Bacteria</taxon>
        <taxon>Bacillati</taxon>
        <taxon>Bacillota</taxon>
        <taxon>Clostridia</taxon>
        <taxon>Lachnospirales</taxon>
        <taxon>Vallitaleaceae</taxon>
        <taxon>Vallitalea</taxon>
    </lineage>
</organism>
<keyword evidence="3" id="KW-0904">Protein phosphatase</keyword>
<dbReference type="PRINTS" id="PR00719">
    <property type="entry name" value="LMWPTPASE"/>
</dbReference>
<evidence type="ECO:0000313" key="6">
    <source>
        <dbReference type="EMBL" id="QUH29508.1"/>
    </source>
</evidence>
<dbReference type="SMART" id="SM00226">
    <property type="entry name" value="LMWPc"/>
    <property type="match status" value="1"/>
</dbReference>
<feature type="active site" description="Nucleophile" evidence="4">
    <location>
        <position position="8"/>
    </location>
</feature>
<dbReference type="PANTHER" id="PTHR11717">
    <property type="entry name" value="LOW MOLECULAR WEIGHT PROTEIN TYROSINE PHOSPHATASE"/>
    <property type="match status" value="1"/>
</dbReference>
<evidence type="ECO:0000259" key="5">
    <source>
        <dbReference type="SMART" id="SM00226"/>
    </source>
</evidence>
<evidence type="ECO:0000256" key="2">
    <source>
        <dbReference type="ARBA" id="ARBA00022801"/>
    </source>
</evidence>
<dbReference type="Pfam" id="PF01451">
    <property type="entry name" value="LMWPc"/>
    <property type="match status" value="1"/>
</dbReference>
<proteinExistence type="inferred from homology"/>
<dbReference type="EMBL" id="CP058561">
    <property type="protein sequence ID" value="QUH29508.1"/>
    <property type="molecule type" value="Genomic_DNA"/>
</dbReference>
<evidence type="ECO:0000313" key="7">
    <source>
        <dbReference type="Proteomes" id="UP000677305"/>
    </source>
</evidence>
<feature type="active site" description="Proton donor" evidence="4">
    <location>
        <position position="119"/>
    </location>
</feature>
<dbReference type="InterPro" id="IPR017867">
    <property type="entry name" value="Tyr_phospatase_low_mol_wt"/>
</dbReference>